<feature type="compositionally biased region" description="Polar residues" evidence="1">
    <location>
        <begin position="1"/>
        <end position="17"/>
    </location>
</feature>
<dbReference type="EMBL" id="JACIFX010000022">
    <property type="protein sequence ID" value="MBB4233011.1"/>
    <property type="molecule type" value="Genomic_DNA"/>
</dbReference>
<feature type="region of interest" description="Disordered" evidence="1">
    <location>
        <begin position="1"/>
        <end position="36"/>
    </location>
</feature>
<dbReference type="RefSeq" id="WP_312866293.1">
    <property type="nucleotide sequence ID" value="NZ_JACIFX010000022.1"/>
</dbReference>
<proteinExistence type="predicted"/>
<evidence type="ECO:0008006" key="4">
    <source>
        <dbReference type="Google" id="ProtNLM"/>
    </source>
</evidence>
<accession>A0ABR6IYS1</accession>
<dbReference type="Proteomes" id="UP000551353">
    <property type="component" value="Unassembled WGS sequence"/>
</dbReference>
<comment type="caution">
    <text evidence="2">The sequence shown here is derived from an EMBL/GenBank/DDBJ whole genome shotgun (WGS) entry which is preliminary data.</text>
</comment>
<sequence length="117" mass="12933">MDHRQQTIANQKVSEMSKTADKLSQAAETSEFPTFDPSEATDQLLVIAEKRVEQSTEAIAKFQSSAEENQKVLKSTFETAWLVGNELALTTIAALRANTEADFSYLQALAVQSHCPR</sequence>
<evidence type="ECO:0000313" key="2">
    <source>
        <dbReference type="EMBL" id="MBB4233011.1"/>
    </source>
</evidence>
<reference evidence="2 3" key="1">
    <citation type="submission" date="2020-08" db="EMBL/GenBank/DDBJ databases">
        <title>Genomic Encyclopedia of Type Strains, Phase IV (KMG-V): Genome sequencing to study the core and pangenomes of soil and plant-associated prokaryotes.</title>
        <authorList>
            <person name="Whitman W."/>
        </authorList>
    </citation>
    <scope>NUCLEOTIDE SEQUENCE [LARGE SCALE GENOMIC DNA]</scope>
    <source>
        <strain evidence="2 3">SEMIA 4087</strain>
    </source>
</reference>
<gene>
    <name evidence="2" type="ORF">GGD56_006911</name>
</gene>
<keyword evidence="3" id="KW-1185">Reference proteome</keyword>
<name>A0ABR6IYS1_9HYPH</name>
<evidence type="ECO:0000256" key="1">
    <source>
        <dbReference type="SAM" id="MobiDB-lite"/>
    </source>
</evidence>
<protein>
    <recommendedName>
        <fullName evidence="4">Phasin protein</fullName>
    </recommendedName>
</protein>
<organism evidence="2 3">
    <name type="scientific">Rhizobium mongolense</name>
    <dbReference type="NCBI Taxonomy" id="57676"/>
    <lineage>
        <taxon>Bacteria</taxon>
        <taxon>Pseudomonadati</taxon>
        <taxon>Pseudomonadota</taxon>
        <taxon>Alphaproteobacteria</taxon>
        <taxon>Hyphomicrobiales</taxon>
        <taxon>Rhizobiaceae</taxon>
        <taxon>Rhizobium/Agrobacterium group</taxon>
        <taxon>Rhizobium</taxon>
    </lineage>
</organism>
<evidence type="ECO:0000313" key="3">
    <source>
        <dbReference type="Proteomes" id="UP000551353"/>
    </source>
</evidence>